<evidence type="ECO:0000256" key="2">
    <source>
        <dbReference type="ARBA" id="ARBA00010869"/>
    </source>
</evidence>
<evidence type="ECO:0000313" key="5">
    <source>
        <dbReference type="EMBL" id="CAI9741113.1"/>
    </source>
</evidence>
<dbReference type="GO" id="GO:0030170">
    <property type="term" value="F:pyridoxal phosphate binding"/>
    <property type="evidence" value="ECO:0007669"/>
    <property type="project" value="TreeGrafter"/>
</dbReference>
<dbReference type="GO" id="GO:0003941">
    <property type="term" value="F:L-serine ammonia-lyase activity"/>
    <property type="evidence" value="ECO:0007669"/>
    <property type="project" value="TreeGrafter"/>
</dbReference>
<keyword evidence="3" id="KW-0663">Pyridoxal phosphate</keyword>
<evidence type="ECO:0000259" key="4">
    <source>
        <dbReference type="Pfam" id="PF00291"/>
    </source>
</evidence>
<feature type="domain" description="Tryptophan synthase beta chain-like PALP" evidence="4">
    <location>
        <begin position="3"/>
        <end position="147"/>
    </location>
</feature>
<comment type="cofactor">
    <cofactor evidence="1">
        <name>pyridoxal 5'-phosphate</name>
        <dbReference type="ChEBI" id="CHEBI:597326"/>
    </cofactor>
</comment>
<dbReference type="EMBL" id="OX597839">
    <property type="protein sequence ID" value="CAI9741113.1"/>
    <property type="molecule type" value="Genomic_DNA"/>
</dbReference>
<dbReference type="PANTHER" id="PTHR43050:SF1">
    <property type="entry name" value="SERINE RACEMASE"/>
    <property type="match status" value="1"/>
</dbReference>
<comment type="similarity">
    <text evidence="2">Belongs to the serine/threonine dehydratase family.</text>
</comment>
<dbReference type="GO" id="GO:0030378">
    <property type="term" value="F:serine racemase activity"/>
    <property type="evidence" value="ECO:0007669"/>
    <property type="project" value="TreeGrafter"/>
</dbReference>
<reference evidence="5" key="1">
    <citation type="submission" date="2023-08" db="EMBL/GenBank/DDBJ databases">
        <authorList>
            <person name="Alioto T."/>
            <person name="Alioto T."/>
            <person name="Gomez Garrido J."/>
        </authorList>
    </citation>
    <scope>NUCLEOTIDE SEQUENCE</scope>
</reference>
<dbReference type="AlphaFoldDB" id="A0AA36FPB0"/>
<proteinExistence type="inferred from homology"/>
<evidence type="ECO:0000256" key="3">
    <source>
        <dbReference type="ARBA" id="ARBA00022898"/>
    </source>
</evidence>
<keyword evidence="6" id="KW-1185">Reference proteome</keyword>
<name>A0AA36FPB0_OCTVU</name>
<dbReference type="GO" id="GO:0070179">
    <property type="term" value="P:D-serine biosynthetic process"/>
    <property type="evidence" value="ECO:0007669"/>
    <property type="project" value="TreeGrafter"/>
</dbReference>
<dbReference type="GO" id="GO:0005524">
    <property type="term" value="F:ATP binding"/>
    <property type="evidence" value="ECO:0007669"/>
    <property type="project" value="TreeGrafter"/>
</dbReference>
<protein>
    <recommendedName>
        <fullName evidence="4">Tryptophan synthase beta chain-like PALP domain-containing protein</fullName>
    </recommendedName>
</protein>
<dbReference type="SUPFAM" id="SSF53686">
    <property type="entry name" value="Tryptophan synthase beta subunit-like PLP-dependent enzymes"/>
    <property type="match status" value="1"/>
</dbReference>
<dbReference type="GO" id="GO:0018114">
    <property type="term" value="F:threonine racemase activity"/>
    <property type="evidence" value="ECO:0007669"/>
    <property type="project" value="TreeGrafter"/>
</dbReference>
<dbReference type="PANTHER" id="PTHR43050">
    <property type="entry name" value="SERINE / THREONINE RACEMASE FAMILY MEMBER"/>
    <property type="match status" value="1"/>
</dbReference>
<dbReference type="InterPro" id="IPR001926">
    <property type="entry name" value="TrpB-like_PALP"/>
</dbReference>
<dbReference type="Proteomes" id="UP001162480">
    <property type="component" value="Chromosome 26"/>
</dbReference>
<accession>A0AA36FPB0</accession>
<dbReference type="Pfam" id="PF00291">
    <property type="entry name" value="PALP"/>
    <property type="match status" value="1"/>
</dbReference>
<evidence type="ECO:0000256" key="1">
    <source>
        <dbReference type="ARBA" id="ARBA00001933"/>
    </source>
</evidence>
<dbReference type="GO" id="GO:0000287">
    <property type="term" value="F:magnesium ion binding"/>
    <property type="evidence" value="ECO:0007669"/>
    <property type="project" value="TreeGrafter"/>
</dbReference>
<evidence type="ECO:0000313" key="6">
    <source>
        <dbReference type="Proteomes" id="UP001162480"/>
    </source>
</evidence>
<dbReference type="Gene3D" id="3.40.50.1100">
    <property type="match status" value="1"/>
</dbReference>
<gene>
    <name evidence="5" type="ORF">OCTVUL_1B029097</name>
</gene>
<sequence length="167" mass="18013">MQQVPELEAVIVPVGGGGLAAGISLATKLVSPKTKVYMVEPLGKELGKSMKAGRRMWEGPPARVNTIADSIARQQLGEITWPIVLKYAENDVLSVTDEEIIEGMKFAFQTMKVVIESASATGLTALLQHKFQHLRTSAKNVGVILCGGNVDLDQLPWQTNLSSNKEA</sequence>
<dbReference type="InterPro" id="IPR036052">
    <property type="entry name" value="TrpB-like_PALP_sf"/>
</dbReference>
<organism evidence="5 6">
    <name type="scientific">Octopus vulgaris</name>
    <name type="common">Common octopus</name>
    <dbReference type="NCBI Taxonomy" id="6645"/>
    <lineage>
        <taxon>Eukaryota</taxon>
        <taxon>Metazoa</taxon>
        <taxon>Spiralia</taxon>
        <taxon>Lophotrochozoa</taxon>
        <taxon>Mollusca</taxon>
        <taxon>Cephalopoda</taxon>
        <taxon>Coleoidea</taxon>
        <taxon>Octopodiformes</taxon>
        <taxon>Octopoda</taxon>
        <taxon>Incirrata</taxon>
        <taxon>Octopodidae</taxon>
        <taxon>Octopus</taxon>
    </lineage>
</organism>